<evidence type="ECO:0000259" key="6">
    <source>
        <dbReference type="Pfam" id="PF01699"/>
    </source>
</evidence>
<evidence type="ECO:0000256" key="4">
    <source>
        <dbReference type="ARBA" id="ARBA00023136"/>
    </source>
</evidence>
<evidence type="ECO:0000256" key="1">
    <source>
        <dbReference type="ARBA" id="ARBA00004141"/>
    </source>
</evidence>
<evidence type="ECO:0000313" key="7">
    <source>
        <dbReference type="EMBL" id="SDX83821.1"/>
    </source>
</evidence>
<sequence length="118" mass="12358">MARAFGVSETLIGLTIVAVGTSMPELVTSVIAALKRQGDIAFGNVVGSNIYNILGIGGATAIIAPSHVPSEIVRFDGPLMVLVSALLVCFAATGLRISRWEGLALIAGYVSYIWVLWP</sequence>
<gene>
    <name evidence="7" type="ORF">SAMN05444006_1336</name>
</gene>
<keyword evidence="8" id="KW-1185">Reference proteome</keyword>
<accession>A0A1H3EYK4</accession>
<feature type="transmembrane region" description="Helical" evidence="5">
    <location>
        <begin position="12"/>
        <end position="34"/>
    </location>
</feature>
<dbReference type="Gene3D" id="1.20.1420.30">
    <property type="entry name" value="NCX, central ion-binding region"/>
    <property type="match status" value="1"/>
</dbReference>
<feature type="domain" description="Sodium/calcium exchanger membrane region" evidence="6">
    <location>
        <begin position="2"/>
        <end position="116"/>
    </location>
</feature>
<reference evidence="7 8" key="1">
    <citation type="submission" date="2016-10" db="EMBL/GenBank/DDBJ databases">
        <authorList>
            <person name="Varghese N."/>
            <person name="Submissions S."/>
        </authorList>
    </citation>
    <scope>NUCLEOTIDE SEQUENCE [LARGE SCALE GENOMIC DNA]</scope>
    <source>
        <strain evidence="7 8">DSM 24802</strain>
    </source>
</reference>
<dbReference type="EMBL" id="FNOB01000033">
    <property type="protein sequence ID" value="SDX83821.1"/>
    <property type="molecule type" value="Genomic_DNA"/>
</dbReference>
<feature type="transmembrane region" description="Helical" evidence="5">
    <location>
        <begin position="41"/>
        <end position="63"/>
    </location>
</feature>
<dbReference type="Proteomes" id="UP000199541">
    <property type="component" value="Unassembled WGS sequence"/>
</dbReference>
<keyword evidence="4 5" id="KW-0472">Membrane</keyword>
<comment type="subcellular location">
    <subcellularLocation>
        <location evidence="1">Membrane</location>
        <topology evidence="1">Multi-pass membrane protein</topology>
    </subcellularLocation>
</comment>
<feature type="transmembrane region" description="Helical" evidence="5">
    <location>
        <begin position="75"/>
        <end position="93"/>
    </location>
</feature>
<comment type="caution">
    <text evidence="7">The sequence shown here is derived from an EMBL/GenBank/DDBJ whole genome shotgun (WGS) entry which is preliminary data.</text>
</comment>
<organism evidence="7 8">
    <name type="scientific">Allgaiera indica</name>
    <dbReference type="NCBI Taxonomy" id="765699"/>
    <lineage>
        <taxon>Bacteria</taxon>
        <taxon>Pseudomonadati</taxon>
        <taxon>Pseudomonadota</taxon>
        <taxon>Alphaproteobacteria</taxon>
        <taxon>Rhodobacterales</taxon>
        <taxon>Paracoccaceae</taxon>
        <taxon>Allgaiera</taxon>
    </lineage>
</organism>
<proteinExistence type="predicted"/>
<evidence type="ECO:0000313" key="8">
    <source>
        <dbReference type="Proteomes" id="UP000199541"/>
    </source>
</evidence>
<dbReference type="InterPro" id="IPR044880">
    <property type="entry name" value="NCX_ion-bd_dom_sf"/>
</dbReference>
<evidence type="ECO:0000256" key="5">
    <source>
        <dbReference type="SAM" id="Phobius"/>
    </source>
</evidence>
<evidence type="ECO:0000256" key="3">
    <source>
        <dbReference type="ARBA" id="ARBA00022989"/>
    </source>
</evidence>
<protein>
    <submittedName>
        <fullName evidence="7">Cation:H+ antiporter</fullName>
    </submittedName>
</protein>
<name>A0A1H3EYK4_9RHOB</name>
<feature type="transmembrane region" description="Helical" evidence="5">
    <location>
        <begin position="100"/>
        <end position="117"/>
    </location>
</feature>
<dbReference type="InterPro" id="IPR004837">
    <property type="entry name" value="NaCa_Exmemb"/>
</dbReference>
<evidence type="ECO:0000256" key="2">
    <source>
        <dbReference type="ARBA" id="ARBA00022692"/>
    </source>
</evidence>
<dbReference type="Pfam" id="PF01699">
    <property type="entry name" value="Na_Ca_ex"/>
    <property type="match status" value="1"/>
</dbReference>
<keyword evidence="2 5" id="KW-0812">Transmembrane</keyword>
<dbReference type="PANTHER" id="PTHR10846:SF8">
    <property type="entry name" value="INNER MEMBRANE PROTEIN YRBG"/>
    <property type="match status" value="1"/>
</dbReference>
<dbReference type="PANTHER" id="PTHR10846">
    <property type="entry name" value="SODIUM/POTASSIUM/CALCIUM EXCHANGER"/>
    <property type="match status" value="1"/>
</dbReference>
<dbReference type="InterPro" id="IPR004481">
    <property type="entry name" value="K/Na/Ca-exchanger"/>
</dbReference>
<keyword evidence="3 5" id="KW-1133">Transmembrane helix</keyword>